<feature type="transmembrane region" description="Helical" evidence="2">
    <location>
        <begin position="33"/>
        <end position="52"/>
    </location>
</feature>
<keyword evidence="4" id="KW-1185">Reference proteome</keyword>
<feature type="region of interest" description="Disordered" evidence="1">
    <location>
        <begin position="1"/>
        <end position="24"/>
    </location>
</feature>
<keyword evidence="2" id="KW-0472">Membrane</keyword>
<dbReference type="EMBL" id="JACHKA010000001">
    <property type="protein sequence ID" value="MBB5985108.1"/>
    <property type="molecule type" value="Genomic_DNA"/>
</dbReference>
<name>A0ABR6NCV7_9SPHN</name>
<organism evidence="3 4">
    <name type="scientific">Sphingobium lignivorans</name>
    <dbReference type="NCBI Taxonomy" id="2735886"/>
    <lineage>
        <taxon>Bacteria</taxon>
        <taxon>Pseudomonadati</taxon>
        <taxon>Pseudomonadota</taxon>
        <taxon>Alphaproteobacteria</taxon>
        <taxon>Sphingomonadales</taxon>
        <taxon>Sphingomonadaceae</taxon>
        <taxon>Sphingobium</taxon>
    </lineage>
</organism>
<dbReference type="RefSeq" id="WP_184151064.1">
    <property type="nucleotide sequence ID" value="NZ_JACHKA010000001.1"/>
</dbReference>
<gene>
    <name evidence="3" type="ORF">HNP60_001082</name>
</gene>
<reference evidence="3 4" key="1">
    <citation type="submission" date="2020-08" db="EMBL/GenBank/DDBJ databases">
        <title>Exploring microbial biodiversity for novel pathways involved in the catabolism of aromatic compounds derived from lignin.</title>
        <authorList>
            <person name="Elkins J."/>
        </authorList>
    </citation>
    <scope>NUCLEOTIDE SEQUENCE [LARGE SCALE GENOMIC DNA]</scope>
    <source>
        <strain evidence="3 4">B1D3A</strain>
    </source>
</reference>
<evidence type="ECO:0000313" key="3">
    <source>
        <dbReference type="EMBL" id="MBB5985108.1"/>
    </source>
</evidence>
<comment type="caution">
    <text evidence="3">The sequence shown here is derived from an EMBL/GenBank/DDBJ whole genome shotgun (WGS) entry which is preliminary data.</text>
</comment>
<evidence type="ECO:0000256" key="1">
    <source>
        <dbReference type="SAM" id="MobiDB-lite"/>
    </source>
</evidence>
<evidence type="ECO:0000256" key="2">
    <source>
        <dbReference type="SAM" id="Phobius"/>
    </source>
</evidence>
<dbReference type="Proteomes" id="UP001138540">
    <property type="component" value="Unassembled WGS sequence"/>
</dbReference>
<accession>A0ABR6NCV7</accession>
<keyword evidence="2" id="KW-0812">Transmembrane</keyword>
<feature type="compositionally biased region" description="Low complexity" evidence="1">
    <location>
        <begin position="1"/>
        <end position="21"/>
    </location>
</feature>
<evidence type="ECO:0000313" key="4">
    <source>
        <dbReference type="Proteomes" id="UP001138540"/>
    </source>
</evidence>
<sequence length="58" mass="5946">MKMGPQGIGAPVAPAAASPAGDELAEDWPDGAGFFRGFILALPPAGLLWWGIMKLIAP</sequence>
<keyword evidence="2" id="KW-1133">Transmembrane helix</keyword>
<proteinExistence type="predicted"/>
<protein>
    <submittedName>
        <fullName evidence="3">Uncharacterized protein</fullName>
    </submittedName>
</protein>